<organism evidence="2 3">
    <name type="scientific">Paenalcaligenes hominis</name>
    <dbReference type="NCBI Taxonomy" id="643674"/>
    <lineage>
        <taxon>Bacteria</taxon>
        <taxon>Pseudomonadati</taxon>
        <taxon>Pseudomonadota</taxon>
        <taxon>Betaproteobacteria</taxon>
        <taxon>Burkholderiales</taxon>
        <taxon>Alcaligenaceae</taxon>
        <taxon>Paenalcaligenes</taxon>
    </lineage>
</organism>
<protein>
    <submittedName>
        <fullName evidence="2">Uncharacterized protein</fullName>
    </submittedName>
</protein>
<proteinExistence type="predicted"/>
<dbReference type="KEGG" id="phn:PAEH1_03350"/>
<dbReference type="EMBL" id="CP019697">
    <property type="protein sequence ID" value="AQS50841.1"/>
    <property type="molecule type" value="Genomic_DNA"/>
</dbReference>
<evidence type="ECO:0000256" key="1">
    <source>
        <dbReference type="SAM" id="MobiDB-lite"/>
    </source>
</evidence>
<evidence type="ECO:0000313" key="3">
    <source>
        <dbReference type="Proteomes" id="UP000189369"/>
    </source>
</evidence>
<dbReference type="Proteomes" id="UP000189369">
    <property type="component" value="Chromosome"/>
</dbReference>
<name>A0A1U9JYK9_9BURK</name>
<dbReference type="OrthoDB" id="1666683at2"/>
<accession>A0A1U9JYK9</accession>
<sequence length="214" mass="22906">MNTHTTQTTHCFTLQQLRAATQAGGVAGVSLKAQGSGFFIQIQLRTGQNAVLVTARSRSPRMFKNPAQAFGVLKRVGIVTGSFDVTHYSPEQQQTDNDTKKKEKNTVSAKAPRAPKKPVPSAPEPAPAVVASAAPVVAPSAPAVQATPTVELTPVAAAVTTPATTPPLPLQQWTLKKPHRPRPSHRPLHWVYSSHLSSHTCLMAGRCSLYLLTR</sequence>
<feature type="compositionally biased region" description="Pro residues" evidence="1">
    <location>
        <begin position="117"/>
        <end position="126"/>
    </location>
</feature>
<feature type="region of interest" description="Disordered" evidence="1">
    <location>
        <begin position="87"/>
        <end position="126"/>
    </location>
</feature>
<evidence type="ECO:0000313" key="2">
    <source>
        <dbReference type="EMBL" id="AQS50841.1"/>
    </source>
</evidence>
<dbReference type="AlphaFoldDB" id="A0A1U9JYK9"/>
<gene>
    <name evidence="2" type="ORF">PAEH1_03350</name>
</gene>
<dbReference type="STRING" id="643674.PAEH1_03350"/>
<reference evidence="2 3" key="1">
    <citation type="submission" date="2017-01" db="EMBL/GenBank/DDBJ databases">
        <title>Complete Genome Sequence of Paenalcaligenes hominis, Isolated from a paraplegic Patient with neurogenic bladder.</title>
        <authorList>
            <person name="Mukhopadhyay R."/>
            <person name="Joaquin J."/>
            <person name="Hogue R."/>
            <person name="Kilaru A."/>
            <person name="Jospin G."/>
            <person name="Mars K."/>
            <person name="Eisen J.A."/>
            <person name="Chaturvedi V."/>
        </authorList>
    </citation>
    <scope>NUCLEOTIDE SEQUENCE [LARGE SCALE GENOMIC DNA]</scope>
    <source>
        <strain evidence="2 3">15S00501</strain>
    </source>
</reference>